<evidence type="ECO:0000256" key="3">
    <source>
        <dbReference type="ARBA" id="ARBA00012121"/>
    </source>
</evidence>
<dbReference type="GO" id="GO:0005524">
    <property type="term" value="F:ATP binding"/>
    <property type="evidence" value="ECO:0007669"/>
    <property type="project" value="UniProtKB-KW"/>
</dbReference>
<dbReference type="HAMAP" id="MF_00065">
    <property type="entry name" value="Adenylyl_sulf_kinase"/>
    <property type="match status" value="1"/>
</dbReference>
<dbReference type="GO" id="GO:0000103">
    <property type="term" value="P:sulfate assimilation"/>
    <property type="evidence" value="ECO:0007669"/>
    <property type="project" value="InterPro"/>
</dbReference>
<gene>
    <name evidence="9" type="ORF">UFOPK3954_00410</name>
</gene>
<dbReference type="NCBIfam" id="TIGR00455">
    <property type="entry name" value="apsK"/>
    <property type="match status" value="1"/>
</dbReference>
<evidence type="ECO:0000256" key="2">
    <source>
        <dbReference type="ARBA" id="ARBA00007008"/>
    </source>
</evidence>
<dbReference type="PANTHER" id="PTHR11055:SF63">
    <property type="entry name" value="ADENYLYL-SULFATE KINASE 1, CHLOROPLASTIC"/>
    <property type="match status" value="1"/>
</dbReference>
<feature type="domain" description="APS kinase" evidence="8">
    <location>
        <begin position="20"/>
        <end position="169"/>
    </location>
</feature>
<accession>A0A6J7MD38</accession>
<name>A0A6J7MD38_9ZZZZ</name>
<evidence type="ECO:0000256" key="6">
    <source>
        <dbReference type="ARBA" id="ARBA00022777"/>
    </source>
</evidence>
<reference evidence="9" key="1">
    <citation type="submission" date="2020-05" db="EMBL/GenBank/DDBJ databases">
        <authorList>
            <person name="Chiriac C."/>
            <person name="Salcher M."/>
            <person name="Ghai R."/>
            <person name="Kavagutti S V."/>
        </authorList>
    </citation>
    <scope>NUCLEOTIDE SEQUENCE</scope>
</reference>
<dbReference type="Pfam" id="PF01583">
    <property type="entry name" value="APS_kinase"/>
    <property type="match status" value="1"/>
</dbReference>
<organism evidence="9">
    <name type="scientific">freshwater metagenome</name>
    <dbReference type="NCBI Taxonomy" id="449393"/>
    <lineage>
        <taxon>unclassified sequences</taxon>
        <taxon>metagenomes</taxon>
        <taxon>ecological metagenomes</taxon>
    </lineage>
</organism>
<evidence type="ECO:0000259" key="8">
    <source>
        <dbReference type="Pfam" id="PF01583"/>
    </source>
</evidence>
<dbReference type="AlphaFoldDB" id="A0A6J7MD38"/>
<comment type="similarity">
    <text evidence="2">Belongs to the APS kinase family.</text>
</comment>
<dbReference type="GO" id="GO:0004020">
    <property type="term" value="F:adenylylsulfate kinase activity"/>
    <property type="evidence" value="ECO:0007669"/>
    <property type="project" value="UniProtKB-EC"/>
</dbReference>
<dbReference type="NCBIfam" id="NF003013">
    <property type="entry name" value="PRK03846.1"/>
    <property type="match status" value="1"/>
</dbReference>
<keyword evidence="5" id="KW-0547">Nucleotide-binding</keyword>
<dbReference type="InterPro" id="IPR027417">
    <property type="entry name" value="P-loop_NTPase"/>
</dbReference>
<evidence type="ECO:0000256" key="7">
    <source>
        <dbReference type="ARBA" id="ARBA00022840"/>
    </source>
</evidence>
<dbReference type="InterPro" id="IPR002891">
    <property type="entry name" value="APS"/>
</dbReference>
<dbReference type="PANTHER" id="PTHR11055">
    <property type="entry name" value="BIFUNCTIONAL 3'-PHOSPHOADENOSINE 5'-PHOSPHOSULFATE SYNTHASE"/>
    <property type="match status" value="1"/>
</dbReference>
<dbReference type="Gene3D" id="3.40.50.300">
    <property type="entry name" value="P-loop containing nucleotide triphosphate hydrolases"/>
    <property type="match status" value="1"/>
</dbReference>
<keyword evidence="6" id="KW-0418">Kinase</keyword>
<evidence type="ECO:0000313" key="9">
    <source>
        <dbReference type="EMBL" id="CAB4978716.1"/>
    </source>
</evidence>
<keyword evidence="7" id="KW-0067">ATP-binding</keyword>
<proteinExistence type="inferred from homology"/>
<dbReference type="InterPro" id="IPR059117">
    <property type="entry name" value="APS_kinase_dom"/>
</dbReference>
<evidence type="ECO:0000256" key="5">
    <source>
        <dbReference type="ARBA" id="ARBA00022741"/>
    </source>
</evidence>
<protein>
    <recommendedName>
        <fullName evidence="3">adenylyl-sulfate kinase</fullName>
        <ecNumber evidence="3">2.7.1.25</ecNumber>
    </recommendedName>
</protein>
<dbReference type="SUPFAM" id="SSF52540">
    <property type="entry name" value="P-loop containing nucleoside triphosphate hydrolases"/>
    <property type="match status" value="1"/>
</dbReference>
<dbReference type="CDD" id="cd02027">
    <property type="entry name" value="APSK"/>
    <property type="match status" value="1"/>
</dbReference>
<evidence type="ECO:0000256" key="1">
    <source>
        <dbReference type="ARBA" id="ARBA00004806"/>
    </source>
</evidence>
<keyword evidence="4" id="KW-0808">Transferase</keyword>
<dbReference type="EC" id="2.7.1.25" evidence="3"/>
<comment type="pathway">
    <text evidence="1">Sulfur metabolism; hydrogen sulfide biosynthesis; sulfite from sulfate: step 2/3.</text>
</comment>
<dbReference type="EMBL" id="CAFBON010000026">
    <property type="protein sequence ID" value="CAB4978716.1"/>
    <property type="molecule type" value="Genomic_DNA"/>
</dbReference>
<evidence type="ECO:0000256" key="4">
    <source>
        <dbReference type="ARBA" id="ARBA00022679"/>
    </source>
</evidence>
<sequence>MMNEQSIGRADREHLNGHHGALVWLTGLSGAGKSTIAIALEQRLHALGIHSYLLDGDELRLGINRDLGFTPEDRVENIRRAGEVARLMVDAGLVVIAAFISPYRADRQMVRERFAPGDFVEVFVDTSLAVCEQRDPKGLYARARRGEVPNFTGISAPYEVPESPELRIDTTVCTADDAASIILHRLLGA</sequence>